<evidence type="ECO:0000313" key="1">
    <source>
        <dbReference type="Ensembl" id="ENSDCDP00010058277.1"/>
    </source>
</evidence>
<keyword evidence="2" id="KW-1185">Reference proteome</keyword>
<accession>A0AAY4EKV3</accession>
<proteinExistence type="predicted"/>
<reference evidence="1" key="2">
    <citation type="submission" date="2025-08" db="UniProtKB">
        <authorList>
            <consortium name="Ensembl"/>
        </authorList>
    </citation>
    <scope>IDENTIFICATION</scope>
</reference>
<reference evidence="1" key="3">
    <citation type="submission" date="2025-09" db="UniProtKB">
        <authorList>
            <consortium name="Ensembl"/>
        </authorList>
    </citation>
    <scope>IDENTIFICATION</scope>
</reference>
<evidence type="ECO:0000313" key="2">
    <source>
        <dbReference type="Proteomes" id="UP000694580"/>
    </source>
</evidence>
<dbReference type="Ensembl" id="ENSDCDT00010068974.1">
    <property type="protein sequence ID" value="ENSDCDP00010058277.1"/>
    <property type="gene ID" value="ENSDCDG00010032833.1"/>
</dbReference>
<dbReference type="Proteomes" id="UP000694580">
    <property type="component" value="Chromosome 3"/>
</dbReference>
<name>A0AAY4EKV3_9TELE</name>
<protein>
    <submittedName>
        <fullName evidence="1">Uncharacterized protein</fullName>
    </submittedName>
</protein>
<reference evidence="1 2" key="1">
    <citation type="submission" date="2020-06" db="EMBL/GenBank/DDBJ databases">
        <authorList>
            <consortium name="Wellcome Sanger Institute Data Sharing"/>
        </authorList>
    </citation>
    <scope>NUCLEOTIDE SEQUENCE [LARGE SCALE GENOMIC DNA]</scope>
</reference>
<organism evidence="1 2">
    <name type="scientific">Denticeps clupeoides</name>
    <name type="common">denticle herring</name>
    <dbReference type="NCBI Taxonomy" id="299321"/>
    <lineage>
        <taxon>Eukaryota</taxon>
        <taxon>Metazoa</taxon>
        <taxon>Chordata</taxon>
        <taxon>Craniata</taxon>
        <taxon>Vertebrata</taxon>
        <taxon>Euteleostomi</taxon>
        <taxon>Actinopterygii</taxon>
        <taxon>Neopterygii</taxon>
        <taxon>Teleostei</taxon>
        <taxon>Clupei</taxon>
        <taxon>Clupeiformes</taxon>
        <taxon>Denticipitoidei</taxon>
        <taxon>Denticipitidae</taxon>
        <taxon>Denticeps</taxon>
    </lineage>
</organism>
<dbReference type="AlphaFoldDB" id="A0AAY4EKV3"/>
<sequence length="69" mass="8082">HIHITGRIGHVSAFNHHAFDQKTIFWRIPKASWPFGFATLALEQQAAEQQRRRKAYFTIRVGCTIISYR</sequence>